<feature type="region of interest" description="Disordered" evidence="1">
    <location>
        <begin position="90"/>
        <end position="118"/>
    </location>
</feature>
<dbReference type="OrthoDB" id="1649181at2759"/>
<keyword evidence="3" id="KW-1185">Reference proteome</keyword>
<accession>A0A9N7MXF0</accession>
<dbReference type="PANTHER" id="PTHR34956:SF1">
    <property type="entry name" value="DUF4005 DOMAIN-CONTAINING PROTEIN"/>
    <property type="match status" value="1"/>
</dbReference>
<sequence length="118" mass="13579">MDSHNILDEYEDEYDDVFYHELKRQVLLLTAEEEEEEEEVVSGARKQGYGPGIVSGPSFYFYDWPEIKKDNCVVGLERSGNGTGVFIPQAVQAQPTRKHSSSAGRRKRRITNRRMKPN</sequence>
<dbReference type="PANTHER" id="PTHR34956">
    <property type="entry name" value="OS05G0397300 PROTEIN"/>
    <property type="match status" value="1"/>
</dbReference>
<evidence type="ECO:0000313" key="3">
    <source>
        <dbReference type="Proteomes" id="UP001153555"/>
    </source>
</evidence>
<evidence type="ECO:0000256" key="1">
    <source>
        <dbReference type="SAM" id="MobiDB-lite"/>
    </source>
</evidence>
<dbReference type="Proteomes" id="UP001153555">
    <property type="component" value="Unassembled WGS sequence"/>
</dbReference>
<name>A0A9N7MXF0_STRHE</name>
<comment type="caution">
    <text evidence="2">The sequence shown here is derived from an EMBL/GenBank/DDBJ whole genome shotgun (WGS) entry which is preliminary data.</text>
</comment>
<gene>
    <name evidence="2" type="ORF">SHERM_00392</name>
</gene>
<reference evidence="2" key="1">
    <citation type="submission" date="2019-12" db="EMBL/GenBank/DDBJ databases">
        <authorList>
            <person name="Scholes J."/>
        </authorList>
    </citation>
    <scope>NUCLEOTIDE SEQUENCE</scope>
</reference>
<organism evidence="2 3">
    <name type="scientific">Striga hermonthica</name>
    <name type="common">Purple witchweed</name>
    <name type="synonym">Buchnera hermonthica</name>
    <dbReference type="NCBI Taxonomy" id="68872"/>
    <lineage>
        <taxon>Eukaryota</taxon>
        <taxon>Viridiplantae</taxon>
        <taxon>Streptophyta</taxon>
        <taxon>Embryophyta</taxon>
        <taxon>Tracheophyta</taxon>
        <taxon>Spermatophyta</taxon>
        <taxon>Magnoliopsida</taxon>
        <taxon>eudicotyledons</taxon>
        <taxon>Gunneridae</taxon>
        <taxon>Pentapetalae</taxon>
        <taxon>asterids</taxon>
        <taxon>lamiids</taxon>
        <taxon>Lamiales</taxon>
        <taxon>Orobanchaceae</taxon>
        <taxon>Buchnereae</taxon>
        <taxon>Striga</taxon>
    </lineage>
</organism>
<dbReference type="AlphaFoldDB" id="A0A9N7MXF0"/>
<feature type="compositionally biased region" description="Basic residues" evidence="1">
    <location>
        <begin position="96"/>
        <end position="118"/>
    </location>
</feature>
<proteinExistence type="predicted"/>
<protein>
    <submittedName>
        <fullName evidence="2">Uncharacterized protein</fullName>
    </submittedName>
</protein>
<evidence type="ECO:0000313" key="2">
    <source>
        <dbReference type="EMBL" id="CAA0818622.1"/>
    </source>
</evidence>
<dbReference type="EMBL" id="CACSLK010017224">
    <property type="protein sequence ID" value="CAA0818622.1"/>
    <property type="molecule type" value="Genomic_DNA"/>
</dbReference>